<evidence type="ECO:0000313" key="1">
    <source>
        <dbReference type="EMBL" id="KAJ7340538.1"/>
    </source>
</evidence>
<dbReference type="Proteomes" id="UP001218218">
    <property type="component" value="Unassembled WGS sequence"/>
</dbReference>
<reference evidence="1" key="1">
    <citation type="submission" date="2023-03" db="EMBL/GenBank/DDBJ databases">
        <title>Massive genome expansion in bonnet fungi (Mycena s.s.) driven by repeated elements and novel gene families across ecological guilds.</title>
        <authorList>
            <consortium name="Lawrence Berkeley National Laboratory"/>
            <person name="Harder C.B."/>
            <person name="Miyauchi S."/>
            <person name="Viragh M."/>
            <person name="Kuo A."/>
            <person name="Thoen E."/>
            <person name="Andreopoulos B."/>
            <person name="Lu D."/>
            <person name="Skrede I."/>
            <person name="Drula E."/>
            <person name="Henrissat B."/>
            <person name="Morin E."/>
            <person name="Kohler A."/>
            <person name="Barry K."/>
            <person name="LaButti K."/>
            <person name="Morin E."/>
            <person name="Salamov A."/>
            <person name="Lipzen A."/>
            <person name="Mereny Z."/>
            <person name="Hegedus B."/>
            <person name="Baldrian P."/>
            <person name="Stursova M."/>
            <person name="Weitz H."/>
            <person name="Taylor A."/>
            <person name="Grigoriev I.V."/>
            <person name="Nagy L.G."/>
            <person name="Martin F."/>
            <person name="Kauserud H."/>
        </authorList>
    </citation>
    <scope>NUCLEOTIDE SEQUENCE</scope>
    <source>
        <strain evidence="1">CBHHK002</strain>
    </source>
</reference>
<dbReference type="AlphaFoldDB" id="A0AAD7EMK6"/>
<comment type="caution">
    <text evidence="1">The sequence shown here is derived from an EMBL/GenBank/DDBJ whole genome shotgun (WGS) entry which is preliminary data.</text>
</comment>
<gene>
    <name evidence="1" type="ORF">DFH08DRAFT_963424</name>
</gene>
<evidence type="ECO:0000313" key="2">
    <source>
        <dbReference type="Proteomes" id="UP001218218"/>
    </source>
</evidence>
<keyword evidence="2" id="KW-1185">Reference proteome</keyword>
<name>A0AAD7EMK6_9AGAR</name>
<proteinExistence type="predicted"/>
<accession>A0AAD7EMK6</accession>
<protein>
    <submittedName>
        <fullName evidence="1">Uncharacterized protein</fullName>
    </submittedName>
</protein>
<organism evidence="1 2">
    <name type="scientific">Mycena albidolilacea</name>
    <dbReference type="NCBI Taxonomy" id="1033008"/>
    <lineage>
        <taxon>Eukaryota</taxon>
        <taxon>Fungi</taxon>
        <taxon>Dikarya</taxon>
        <taxon>Basidiomycota</taxon>
        <taxon>Agaricomycotina</taxon>
        <taxon>Agaricomycetes</taxon>
        <taxon>Agaricomycetidae</taxon>
        <taxon>Agaricales</taxon>
        <taxon>Marasmiineae</taxon>
        <taxon>Mycenaceae</taxon>
        <taxon>Mycena</taxon>
    </lineage>
</organism>
<sequence length="297" mass="32778">MVFSNIETAAHTWLADEWPEHLQFRTALGIPMDGEDILNHMVVPRTDQGLLSWAYVGTNHSATDRSRTLRLMYKNPPLYKNNPPHVIYPVGVRVQGFVDTCNLRPLGNWKRGSPPSSALQCIVLSGGAGLDHQFSQYKAAISEIITYIYRCLNVHRPTSEVQERSTIFAARRVFTKINARNCHLPSALGAGDDLTNDSASVETNWKVLDKVNVGMFVPDDVDPTDGAFVSMDPFHLRSGDFVDVCLGFDIVSRGSRGGRTVQVHLTIDHILLLSAAEKATVVGPGPEVVEDVLGLRF</sequence>
<dbReference type="EMBL" id="JARIHO010000026">
    <property type="protein sequence ID" value="KAJ7340538.1"/>
    <property type="molecule type" value="Genomic_DNA"/>
</dbReference>